<organism evidence="2 3">
    <name type="scientific">Amycolatopsis eburnea</name>
    <dbReference type="NCBI Taxonomy" id="2267691"/>
    <lineage>
        <taxon>Bacteria</taxon>
        <taxon>Bacillati</taxon>
        <taxon>Actinomycetota</taxon>
        <taxon>Actinomycetes</taxon>
        <taxon>Pseudonocardiales</taxon>
        <taxon>Pseudonocardiaceae</taxon>
        <taxon>Amycolatopsis</taxon>
    </lineage>
</organism>
<reference evidence="2 3" key="1">
    <citation type="submission" date="2018-12" db="EMBL/GenBank/DDBJ databases">
        <title>Amycolatopsis eburnea sp. nov. actinomycete associate with arbuscular mycorrhiza fungal spore.</title>
        <authorList>
            <person name="Lumyong S."/>
            <person name="Chaiya L."/>
        </authorList>
    </citation>
    <scope>NUCLEOTIDE SEQUENCE [LARGE SCALE GENOMIC DNA]</scope>
    <source>
        <strain evidence="2 3">GLM-1</strain>
    </source>
</reference>
<keyword evidence="1" id="KW-1133">Transmembrane helix</keyword>
<protein>
    <submittedName>
        <fullName evidence="2">Uncharacterized protein</fullName>
    </submittedName>
</protein>
<dbReference type="EMBL" id="RSEC01000058">
    <property type="protein sequence ID" value="RSD13553.1"/>
    <property type="molecule type" value="Genomic_DNA"/>
</dbReference>
<name>A0A427T423_9PSEU</name>
<keyword evidence="3" id="KW-1185">Reference proteome</keyword>
<dbReference type="RefSeq" id="WP_125312840.1">
    <property type="nucleotide sequence ID" value="NZ_RSEC01000058.1"/>
</dbReference>
<evidence type="ECO:0000313" key="3">
    <source>
        <dbReference type="Proteomes" id="UP000267081"/>
    </source>
</evidence>
<evidence type="ECO:0000313" key="2">
    <source>
        <dbReference type="EMBL" id="RSD13553.1"/>
    </source>
</evidence>
<proteinExistence type="predicted"/>
<gene>
    <name evidence="2" type="ORF">EIY87_27990</name>
</gene>
<evidence type="ECO:0000256" key="1">
    <source>
        <dbReference type="SAM" id="Phobius"/>
    </source>
</evidence>
<keyword evidence="1" id="KW-0472">Membrane</keyword>
<keyword evidence="1" id="KW-0812">Transmembrane</keyword>
<comment type="caution">
    <text evidence="2">The sequence shown here is derived from an EMBL/GenBank/DDBJ whole genome shotgun (WGS) entry which is preliminary data.</text>
</comment>
<dbReference type="Proteomes" id="UP000267081">
    <property type="component" value="Unassembled WGS sequence"/>
</dbReference>
<sequence length="136" mass="14141">MTKTRLGNVQQVLLLCALAVCVLAMHHVSLSHGMGDAAATATAHVAPGFEPEMAVAAPDGGAGEHHPGMPNDLLHLCLAVLYAAGALLLALAAFLGLSWLNTTFPRFTGLRGSPRRGRPPDRGGRGILTSLCILRT</sequence>
<dbReference type="AlphaFoldDB" id="A0A427T423"/>
<feature type="transmembrane region" description="Helical" evidence="1">
    <location>
        <begin position="73"/>
        <end position="97"/>
    </location>
</feature>
<accession>A0A427T423</accession>